<evidence type="ECO:0000256" key="1">
    <source>
        <dbReference type="SAM" id="MobiDB-lite"/>
    </source>
</evidence>
<sequence>MSAEEQRLPGPGHRVRPGDRSCEPGLGGALVLTGFLAATKIAEAATGVVLSAAGVLGGADVPPGRAAAAPGGE</sequence>
<evidence type="ECO:0000313" key="3">
    <source>
        <dbReference type="Proteomes" id="UP000199622"/>
    </source>
</evidence>
<reference evidence="3" key="1">
    <citation type="submission" date="2016-10" db="EMBL/GenBank/DDBJ databases">
        <authorList>
            <person name="Varghese N."/>
            <person name="Submissions S."/>
        </authorList>
    </citation>
    <scope>NUCLEOTIDE SEQUENCE [LARGE SCALE GENOMIC DNA]</scope>
    <source>
        <strain evidence="3">DSM 44544</strain>
    </source>
</reference>
<dbReference type="STRING" id="208445.SAMN04489727_8663"/>
<accession>A0A1H5C8Y0</accession>
<name>A0A1H5C8Y0_9PSEU</name>
<gene>
    <name evidence="2" type="ORF">SAMN04489727_8663</name>
</gene>
<proteinExistence type="predicted"/>
<organism evidence="2 3">
    <name type="scientific">Amycolatopsis tolypomycina</name>
    <dbReference type="NCBI Taxonomy" id="208445"/>
    <lineage>
        <taxon>Bacteria</taxon>
        <taxon>Bacillati</taxon>
        <taxon>Actinomycetota</taxon>
        <taxon>Actinomycetes</taxon>
        <taxon>Pseudonocardiales</taxon>
        <taxon>Pseudonocardiaceae</taxon>
        <taxon>Amycolatopsis</taxon>
    </lineage>
</organism>
<protein>
    <submittedName>
        <fullName evidence="2">Uncharacterized protein</fullName>
    </submittedName>
</protein>
<dbReference type="RefSeq" id="WP_091317973.1">
    <property type="nucleotide sequence ID" value="NZ_FNSO01000004.1"/>
</dbReference>
<keyword evidence="3" id="KW-1185">Reference proteome</keyword>
<dbReference type="AlphaFoldDB" id="A0A1H5C8Y0"/>
<feature type="region of interest" description="Disordered" evidence="1">
    <location>
        <begin position="1"/>
        <end position="21"/>
    </location>
</feature>
<evidence type="ECO:0000313" key="2">
    <source>
        <dbReference type="EMBL" id="SED63233.1"/>
    </source>
</evidence>
<dbReference type="Proteomes" id="UP000199622">
    <property type="component" value="Unassembled WGS sequence"/>
</dbReference>
<dbReference type="EMBL" id="FNSO01000004">
    <property type="protein sequence ID" value="SED63233.1"/>
    <property type="molecule type" value="Genomic_DNA"/>
</dbReference>